<reference evidence="2" key="2">
    <citation type="submission" date="2021-02" db="EMBL/GenBank/DDBJ databases">
        <authorList>
            <person name="Kimball J.A."/>
            <person name="Haas M.W."/>
            <person name="Macchietto M."/>
            <person name="Kono T."/>
            <person name="Duquette J."/>
            <person name="Shao M."/>
        </authorList>
    </citation>
    <scope>NUCLEOTIDE SEQUENCE</scope>
    <source>
        <tissue evidence="2">Fresh leaf tissue</tissue>
    </source>
</reference>
<organism evidence="2 3">
    <name type="scientific">Zizania palustris</name>
    <name type="common">Northern wild rice</name>
    <dbReference type="NCBI Taxonomy" id="103762"/>
    <lineage>
        <taxon>Eukaryota</taxon>
        <taxon>Viridiplantae</taxon>
        <taxon>Streptophyta</taxon>
        <taxon>Embryophyta</taxon>
        <taxon>Tracheophyta</taxon>
        <taxon>Spermatophyta</taxon>
        <taxon>Magnoliopsida</taxon>
        <taxon>Liliopsida</taxon>
        <taxon>Poales</taxon>
        <taxon>Poaceae</taxon>
        <taxon>BOP clade</taxon>
        <taxon>Oryzoideae</taxon>
        <taxon>Oryzeae</taxon>
        <taxon>Zizaniinae</taxon>
        <taxon>Zizania</taxon>
    </lineage>
</organism>
<dbReference type="Proteomes" id="UP000729402">
    <property type="component" value="Unassembled WGS sequence"/>
</dbReference>
<evidence type="ECO:0000256" key="1">
    <source>
        <dbReference type="SAM" id="MobiDB-lite"/>
    </source>
</evidence>
<evidence type="ECO:0000313" key="3">
    <source>
        <dbReference type="Proteomes" id="UP000729402"/>
    </source>
</evidence>
<dbReference type="EMBL" id="JAAALK010000081">
    <property type="protein sequence ID" value="KAG8091131.1"/>
    <property type="molecule type" value="Genomic_DNA"/>
</dbReference>
<name>A0A8J5WM90_ZIZPA</name>
<protein>
    <submittedName>
        <fullName evidence="2">Uncharacterized protein</fullName>
    </submittedName>
</protein>
<gene>
    <name evidence="2" type="ORF">GUJ93_ZPchr0011g28043</name>
</gene>
<evidence type="ECO:0000313" key="2">
    <source>
        <dbReference type="EMBL" id="KAG8091131.1"/>
    </source>
</evidence>
<dbReference type="AlphaFoldDB" id="A0A8J5WM90"/>
<keyword evidence="3" id="KW-1185">Reference proteome</keyword>
<reference evidence="2" key="1">
    <citation type="journal article" date="2021" name="bioRxiv">
        <title>Whole Genome Assembly and Annotation of Northern Wild Rice, Zizania palustris L., Supports a Whole Genome Duplication in the Zizania Genus.</title>
        <authorList>
            <person name="Haas M."/>
            <person name="Kono T."/>
            <person name="Macchietto M."/>
            <person name="Millas R."/>
            <person name="McGilp L."/>
            <person name="Shao M."/>
            <person name="Duquette J."/>
            <person name="Hirsch C.N."/>
            <person name="Kimball J."/>
        </authorList>
    </citation>
    <scope>NUCLEOTIDE SEQUENCE</scope>
    <source>
        <tissue evidence="2">Fresh leaf tissue</tissue>
    </source>
</reference>
<accession>A0A8J5WM90</accession>
<sequence>MAASPPKEERPLAMASIPLATEPSSDTTRKREAAPATVSRPHAAEPSGGKVGKREENAAGTVKVKTSPAVEPQGADPIAPTPYPAASALDMVTAALDQAATVTCWPP</sequence>
<proteinExistence type="predicted"/>
<comment type="caution">
    <text evidence="2">The sequence shown here is derived from an EMBL/GenBank/DDBJ whole genome shotgun (WGS) entry which is preliminary data.</text>
</comment>
<feature type="region of interest" description="Disordered" evidence="1">
    <location>
        <begin position="1"/>
        <end position="81"/>
    </location>
</feature>
<feature type="compositionally biased region" description="Basic and acidic residues" evidence="1">
    <location>
        <begin position="1"/>
        <end position="11"/>
    </location>
</feature>